<dbReference type="InterPro" id="IPR006439">
    <property type="entry name" value="HAD-SF_hydro_IA"/>
</dbReference>
<evidence type="ECO:0000256" key="4">
    <source>
        <dbReference type="RuleBase" id="RU368077"/>
    </source>
</evidence>
<dbReference type="RefSeq" id="WP_099170343.1">
    <property type="nucleotide sequence ID" value="NZ_JAAQYN010000042.1"/>
</dbReference>
<dbReference type="EC" id="3.8.1.2" evidence="4"/>
<dbReference type="SFLD" id="SFLDS00003">
    <property type="entry name" value="Haloacid_Dehalogenase"/>
    <property type="match status" value="1"/>
</dbReference>
<protein>
    <recommendedName>
        <fullName evidence="4">(S)-2-haloacid dehalogenase</fullName>
        <ecNumber evidence="4">3.8.1.2</ecNumber>
    </recommendedName>
    <alternativeName>
        <fullName evidence="4">2-haloalkanoic acid dehalogenase</fullName>
    </alternativeName>
    <alternativeName>
        <fullName evidence="4">Halocarboxylic acid halidohydrolase</fullName>
    </alternativeName>
    <alternativeName>
        <fullName evidence="4">L-2-haloacid dehalogenase</fullName>
    </alternativeName>
</protein>
<dbReference type="SUPFAM" id="SSF56784">
    <property type="entry name" value="HAD-like"/>
    <property type="match status" value="1"/>
</dbReference>
<dbReference type="Gene3D" id="1.10.150.240">
    <property type="entry name" value="Putative phosphatase, domain 2"/>
    <property type="match status" value="1"/>
</dbReference>
<proteinExistence type="inferred from homology"/>
<dbReference type="Proteomes" id="UP000814003">
    <property type="component" value="Unassembled WGS sequence"/>
</dbReference>
<organism evidence="6 7">
    <name type="scientific">Pseudomonas gessardii</name>
    <dbReference type="NCBI Taxonomy" id="78544"/>
    <lineage>
        <taxon>Bacteria</taxon>
        <taxon>Pseudomonadati</taxon>
        <taxon>Pseudomonadota</taxon>
        <taxon>Gammaproteobacteria</taxon>
        <taxon>Pseudomonadales</taxon>
        <taxon>Pseudomonadaceae</taxon>
        <taxon>Pseudomonas</taxon>
    </lineage>
</organism>
<dbReference type="InterPro" id="IPR041492">
    <property type="entry name" value="HAD_2"/>
</dbReference>
<dbReference type="InterPro" id="IPR006328">
    <property type="entry name" value="2-HAD"/>
</dbReference>
<comment type="caution">
    <text evidence="6">The sequence shown here is derived from an EMBL/GenBank/DDBJ whole genome shotgun (WGS) entry which is preliminary data.</text>
</comment>
<evidence type="ECO:0000256" key="1">
    <source>
        <dbReference type="ARBA" id="ARBA00001946"/>
    </source>
</evidence>
<dbReference type="PANTHER" id="PTHR43316:SF3">
    <property type="entry name" value="HALOACID DEHALOGENASE, TYPE II (AFU_ORTHOLOGUE AFUA_2G07750)-RELATED"/>
    <property type="match status" value="1"/>
</dbReference>
<keyword evidence="5" id="KW-0732">Signal</keyword>
<dbReference type="EMBL" id="WKED01000042">
    <property type="protein sequence ID" value="MCF5109135.1"/>
    <property type="molecule type" value="Genomic_DNA"/>
</dbReference>
<feature type="chain" id="PRO_5046269506" description="(S)-2-haloacid dehalogenase" evidence="5">
    <location>
        <begin position="25"/>
        <end position="254"/>
    </location>
</feature>
<dbReference type="InterPro" id="IPR051540">
    <property type="entry name" value="S-2-haloacid_dehalogenase"/>
</dbReference>
<name>A0ABS9F9W9_9PSED</name>
<dbReference type="InterPro" id="IPR036412">
    <property type="entry name" value="HAD-like_sf"/>
</dbReference>
<gene>
    <name evidence="6" type="ORF">GIW56_20090</name>
</gene>
<dbReference type="PANTHER" id="PTHR43316">
    <property type="entry name" value="HYDROLASE, HALOACID DELAHOGENASE-RELATED"/>
    <property type="match status" value="1"/>
</dbReference>
<reference evidence="6 7" key="1">
    <citation type="submission" date="2019-11" db="EMBL/GenBank/DDBJ databases">
        <title>Epiphytic Pseudomonas syringae from cherry orchards.</title>
        <authorList>
            <person name="Hulin M.T."/>
        </authorList>
    </citation>
    <scope>NUCLEOTIDE SEQUENCE [LARGE SCALE GENOMIC DNA]</scope>
    <source>
        <strain evidence="6 7">PA-6-5B</strain>
    </source>
</reference>
<dbReference type="Pfam" id="PF13419">
    <property type="entry name" value="HAD_2"/>
    <property type="match status" value="1"/>
</dbReference>
<comment type="cofactor">
    <cofactor evidence="1">
        <name>Mg(2+)</name>
        <dbReference type="ChEBI" id="CHEBI:18420"/>
    </cofactor>
</comment>
<evidence type="ECO:0000313" key="7">
    <source>
        <dbReference type="Proteomes" id="UP000814003"/>
    </source>
</evidence>
<comment type="similarity">
    <text evidence="2 4">Belongs to the HAD-like hydrolase superfamily. S-2-haloalkanoic acid dehalogenase family.</text>
</comment>
<comment type="catalytic activity">
    <reaction evidence="4">
        <text>an (S)-2-haloacid + H2O = a (2R)-2-hydroxycarboxylate + a halide anion + H(+)</text>
        <dbReference type="Rhea" id="RHEA:11192"/>
        <dbReference type="ChEBI" id="CHEBI:15377"/>
        <dbReference type="ChEBI" id="CHEBI:15378"/>
        <dbReference type="ChEBI" id="CHEBI:16042"/>
        <dbReference type="ChEBI" id="CHEBI:58314"/>
        <dbReference type="ChEBI" id="CHEBI:137405"/>
        <dbReference type="EC" id="3.8.1.2"/>
    </reaction>
</comment>
<comment type="function">
    <text evidence="4">Catalyzes the hydrolytic dehalogenation of small (S)-2-haloalkanoic acids to yield the corresponding (R)-2-hydroxyalkanoic acids.</text>
</comment>
<accession>A0ABS9F9W9</accession>
<dbReference type="NCBIfam" id="TIGR01493">
    <property type="entry name" value="HAD-SF-IA-v2"/>
    <property type="match status" value="1"/>
</dbReference>
<sequence>MFKRKAFSNTLLVFVLFISGFAQAQSATETKAPSVIFLDINETLLDLEPMRASVGQALGGRPELLGLWFSTLLHYSLVETSTEQYHDFGTVGTAALMMVAQAHGVQLSEAQARASIVTPITRLPAYADVRPGLQMLKDKGYTLIALTNSSRKVVQAQLSFAGLDDLFTDYLSSDTLKSYKPNLAVYTWAVQQRGITPAEAMLVAAHGWDIAGAQRAGLRSAFVARPGQSLYPLAPAPDYVVSDIKALAQRLPVR</sequence>
<dbReference type="InterPro" id="IPR023198">
    <property type="entry name" value="PGP-like_dom2"/>
</dbReference>
<dbReference type="Gene3D" id="3.40.50.1000">
    <property type="entry name" value="HAD superfamily/HAD-like"/>
    <property type="match status" value="1"/>
</dbReference>
<dbReference type="NCBIfam" id="TIGR01428">
    <property type="entry name" value="HAD_type_II"/>
    <property type="match status" value="1"/>
</dbReference>
<evidence type="ECO:0000256" key="2">
    <source>
        <dbReference type="ARBA" id="ARBA00008106"/>
    </source>
</evidence>
<dbReference type="SFLD" id="SFLDG01129">
    <property type="entry name" value="C1.5:_HAD__Beta-PGM__Phosphata"/>
    <property type="match status" value="1"/>
</dbReference>
<evidence type="ECO:0000256" key="5">
    <source>
        <dbReference type="SAM" id="SignalP"/>
    </source>
</evidence>
<keyword evidence="3 4" id="KW-0378">Hydrolase</keyword>
<keyword evidence="7" id="KW-1185">Reference proteome</keyword>
<evidence type="ECO:0000256" key="3">
    <source>
        <dbReference type="ARBA" id="ARBA00022801"/>
    </source>
</evidence>
<dbReference type="InterPro" id="IPR023214">
    <property type="entry name" value="HAD_sf"/>
</dbReference>
<evidence type="ECO:0000313" key="6">
    <source>
        <dbReference type="EMBL" id="MCF5109135.1"/>
    </source>
</evidence>
<dbReference type="PRINTS" id="PR00413">
    <property type="entry name" value="HADHALOGNASE"/>
</dbReference>
<dbReference type="CDD" id="cd02588">
    <property type="entry name" value="HAD_L2-DEX"/>
    <property type="match status" value="1"/>
</dbReference>
<feature type="signal peptide" evidence="5">
    <location>
        <begin position="1"/>
        <end position="24"/>
    </location>
</feature>